<evidence type="ECO:0000313" key="1">
    <source>
        <dbReference type="EMBL" id="RAK52118.1"/>
    </source>
</evidence>
<accession>A0A328AGY9</accession>
<dbReference type="RefSeq" id="WP_111515442.1">
    <property type="nucleotide sequence ID" value="NZ_QFYR01000003.1"/>
</dbReference>
<gene>
    <name evidence="1" type="ORF">DJ018_13260</name>
</gene>
<keyword evidence="2" id="KW-1185">Reference proteome</keyword>
<dbReference type="Proteomes" id="UP000249725">
    <property type="component" value="Unassembled WGS sequence"/>
</dbReference>
<protein>
    <submittedName>
        <fullName evidence="1">Uncharacterized protein</fullName>
    </submittedName>
</protein>
<proteinExistence type="predicted"/>
<reference evidence="2" key="1">
    <citation type="submission" date="2018-05" db="EMBL/GenBank/DDBJ databases">
        <authorList>
            <person name="Li X."/>
        </authorList>
    </citation>
    <scope>NUCLEOTIDE SEQUENCE [LARGE SCALE GENOMIC DNA]</scope>
    <source>
        <strain evidence="2">YIM 73061</strain>
    </source>
</reference>
<name>A0A328AGY9_9CAUL</name>
<organism evidence="1 2">
    <name type="scientific">Phenylobacterium deserti</name>
    <dbReference type="NCBI Taxonomy" id="1914756"/>
    <lineage>
        <taxon>Bacteria</taxon>
        <taxon>Pseudomonadati</taxon>
        <taxon>Pseudomonadota</taxon>
        <taxon>Alphaproteobacteria</taxon>
        <taxon>Caulobacterales</taxon>
        <taxon>Caulobacteraceae</taxon>
        <taxon>Phenylobacterium</taxon>
    </lineage>
</organism>
<dbReference type="EMBL" id="QFYR01000003">
    <property type="protein sequence ID" value="RAK52118.1"/>
    <property type="molecule type" value="Genomic_DNA"/>
</dbReference>
<comment type="caution">
    <text evidence="1">The sequence shown here is derived from an EMBL/GenBank/DDBJ whole genome shotgun (WGS) entry which is preliminary data.</text>
</comment>
<sequence length="91" mass="10749">MSLEAHLRRMKVGPAVAERVLRLNPDPQEGERLRGLHYKRADDPRFWFFMISKGQFIRERGRAAYAALPRQAIYKQGRREFVRSVYAYQPA</sequence>
<dbReference type="AlphaFoldDB" id="A0A328AGY9"/>
<evidence type="ECO:0000313" key="2">
    <source>
        <dbReference type="Proteomes" id="UP000249725"/>
    </source>
</evidence>